<protein>
    <submittedName>
        <fullName evidence="1">Uncharacterized protein</fullName>
    </submittedName>
</protein>
<name>A0A0E9UEI1_ANGAN</name>
<proteinExistence type="predicted"/>
<reference evidence="1" key="1">
    <citation type="submission" date="2014-11" db="EMBL/GenBank/DDBJ databases">
        <authorList>
            <person name="Amaro Gonzalez C."/>
        </authorList>
    </citation>
    <scope>NUCLEOTIDE SEQUENCE</scope>
</reference>
<dbReference type="AlphaFoldDB" id="A0A0E9UEI1"/>
<evidence type="ECO:0000313" key="1">
    <source>
        <dbReference type="EMBL" id="JAH64202.1"/>
    </source>
</evidence>
<accession>A0A0E9UEI1</accession>
<sequence length="17" mass="2140">MQVINWLWNPHTLFSRP</sequence>
<dbReference type="EMBL" id="GBXM01044375">
    <property type="protein sequence ID" value="JAH64202.1"/>
    <property type="molecule type" value="Transcribed_RNA"/>
</dbReference>
<reference evidence="1" key="2">
    <citation type="journal article" date="2015" name="Fish Shellfish Immunol.">
        <title>Early steps in the European eel (Anguilla anguilla)-Vibrio vulnificus interaction in the gills: Role of the RtxA13 toxin.</title>
        <authorList>
            <person name="Callol A."/>
            <person name="Pajuelo D."/>
            <person name="Ebbesson L."/>
            <person name="Teles M."/>
            <person name="MacKenzie S."/>
            <person name="Amaro C."/>
        </authorList>
    </citation>
    <scope>NUCLEOTIDE SEQUENCE</scope>
</reference>
<organism evidence="1">
    <name type="scientific">Anguilla anguilla</name>
    <name type="common">European freshwater eel</name>
    <name type="synonym">Muraena anguilla</name>
    <dbReference type="NCBI Taxonomy" id="7936"/>
    <lineage>
        <taxon>Eukaryota</taxon>
        <taxon>Metazoa</taxon>
        <taxon>Chordata</taxon>
        <taxon>Craniata</taxon>
        <taxon>Vertebrata</taxon>
        <taxon>Euteleostomi</taxon>
        <taxon>Actinopterygii</taxon>
        <taxon>Neopterygii</taxon>
        <taxon>Teleostei</taxon>
        <taxon>Anguilliformes</taxon>
        <taxon>Anguillidae</taxon>
        <taxon>Anguilla</taxon>
    </lineage>
</organism>